<sequence length="150" mass="17136">MKIKLPLTLFCLFLISCEKGDIEIFDSKPIFSSSLNGEWILVNYWADWCPPCIKEIPEIVSFSKKNPEVKVFAFNFDRLDAEDLRPQIKKFGITYPSMITHPKTLWGIETPKTLPATYFISPTGEIVFASLQPQDEASLSLIYRDLQNGV</sequence>
<dbReference type="InterPro" id="IPR050553">
    <property type="entry name" value="Thioredoxin_ResA/DsbE_sf"/>
</dbReference>
<dbReference type="InterPro" id="IPR013766">
    <property type="entry name" value="Thioredoxin_domain"/>
</dbReference>
<proteinExistence type="predicted"/>
<reference evidence="6 7" key="1">
    <citation type="submission" date="2020-06" db="EMBL/GenBank/DDBJ databases">
        <title>Dysbiosis in marine aquaculture revealed through microbiome analysis: reverse ecology for environmental sustainability.</title>
        <authorList>
            <person name="Haro-Moreno J.M."/>
            <person name="Coutinho F.H."/>
            <person name="Zaragoza-Solas A."/>
            <person name="Picazo A."/>
            <person name="Almagro-Moreno S."/>
            <person name="Lopez-Perez M."/>
        </authorList>
    </citation>
    <scope>NUCLEOTIDE SEQUENCE [LARGE SCALE GENOMIC DNA]</scope>
    <source>
        <strain evidence="6">MCMED-G41</strain>
    </source>
</reference>
<dbReference type="AlphaFoldDB" id="A0A838XVF7"/>
<dbReference type="GO" id="GO:0016491">
    <property type="term" value="F:oxidoreductase activity"/>
    <property type="evidence" value="ECO:0007669"/>
    <property type="project" value="InterPro"/>
</dbReference>
<dbReference type="PANTHER" id="PTHR42852:SF6">
    <property type="entry name" value="THIOL:DISULFIDE INTERCHANGE PROTEIN DSBE"/>
    <property type="match status" value="1"/>
</dbReference>
<evidence type="ECO:0000259" key="5">
    <source>
        <dbReference type="PROSITE" id="PS51352"/>
    </source>
</evidence>
<accession>A0A838XVF7</accession>
<evidence type="ECO:0000256" key="2">
    <source>
        <dbReference type="ARBA" id="ARBA00022748"/>
    </source>
</evidence>
<name>A0A838XVF7_9GAMM</name>
<comment type="subcellular location">
    <subcellularLocation>
        <location evidence="1">Cell envelope</location>
    </subcellularLocation>
</comment>
<dbReference type="PROSITE" id="PS51352">
    <property type="entry name" value="THIOREDOXIN_2"/>
    <property type="match status" value="1"/>
</dbReference>
<keyword evidence="4" id="KW-0676">Redox-active center</keyword>
<comment type="caution">
    <text evidence="6">The sequence shown here is derived from an EMBL/GenBank/DDBJ whole genome shotgun (WGS) entry which is preliminary data.</text>
</comment>
<evidence type="ECO:0000313" key="7">
    <source>
        <dbReference type="Proteomes" id="UP000551848"/>
    </source>
</evidence>
<evidence type="ECO:0000256" key="1">
    <source>
        <dbReference type="ARBA" id="ARBA00004196"/>
    </source>
</evidence>
<dbReference type="Gene3D" id="3.40.30.10">
    <property type="entry name" value="Glutaredoxin"/>
    <property type="match status" value="1"/>
</dbReference>
<dbReference type="Proteomes" id="UP000551848">
    <property type="component" value="Unassembled WGS sequence"/>
</dbReference>
<dbReference type="GO" id="GO:0017004">
    <property type="term" value="P:cytochrome complex assembly"/>
    <property type="evidence" value="ECO:0007669"/>
    <property type="project" value="UniProtKB-KW"/>
</dbReference>
<protein>
    <submittedName>
        <fullName evidence="6">TlpA family protein disulfide reductase</fullName>
    </submittedName>
</protein>
<dbReference type="GO" id="GO:0030313">
    <property type="term" value="C:cell envelope"/>
    <property type="evidence" value="ECO:0007669"/>
    <property type="project" value="UniProtKB-SubCell"/>
</dbReference>
<gene>
    <name evidence="6" type="ORF">H2072_03075</name>
</gene>
<dbReference type="InterPro" id="IPR000866">
    <property type="entry name" value="AhpC/TSA"/>
</dbReference>
<dbReference type="Pfam" id="PF00578">
    <property type="entry name" value="AhpC-TSA"/>
    <property type="match status" value="1"/>
</dbReference>
<dbReference type="CDD" id="cd02966">
    <property type="entry name" value="TlpA_like_family"/>
    <property type="match status" value="1"/>
</dbReference>
<dbReference type="GO" id="GO:0016209">
    <property type="term" value="F:antioxidant activity"/>
    <property type="evidence" value="ECO:0007669"/>
    <property type="project" value="InterPro"/>
</dbReference>
<feature type="domain" description="Thioredoxin" evidence="5">
    <location>
        <begin position="1"/>
        <end position="147"/>
    </location>
</feature>
<organism evidence="6 7">
    <name type="scientific">SAR86 cluster bacterium</name>
    <dbReference type="NCBI Taxonomy" id="2030880"/>
    <lineage>
        <taxon>Bacteria</taxon>
        <taxon>Pseudomonadati</taxon>
        <taxon>Pseudomonadota</taxon>
        <taxon>Gammaproteobacteria</taxon>
        <taxon>SAR86 cluster</taxon>
    </lineage>
</organism>
<evidence type="ECO:0000256" key="3">
    <source>
        <dbReference type="ARBA" id="ARBA00023157"/>
    </source>
</evidence>
<keyword evidence="2" id="KW-0201">Cytochrome c-type biogenesis</keyword>
<dbReference type="SUPFAM" id="SSF52833">
    <property type="entry name" value="Thioredoxin-like"/>
    <property type="match status" value="1"/>
</dbReference>
<evidence type="ECO:0000256" key="4">
    <source>
        <dbReference type="ARBA" id="ARBA00023284"/>
    </source>
</evidence>
<dbReference type="EMBL" id="JACETL010000032">
    <property type="protein sequence ID" value="MBA4692711.1"/>
    <property type="molecule type" value="Genomic_DNA"/>
</dbReference>
<keyword evidence="3" id="KW-1015">Disulfide bond</keyword>
<dbReference type="InterPro" id="IPR036249">
    <property type="entry name" value="Thioredoxin-like_sf"/>
</dbReference>
<dbReference type="PROSITE" id="PS51257">
    <property type="entry name" value="PROKAR_LIPOPROTEIN"/>
    <property type="match status" value="1"/>
</dbReference>
<dbReference type="PANTHER" id="PTHR42852">
    <property type="entry name" value="THIOL:DISULFIDE INTERCHANGE PROTEIN DSBE"/>
    <property type="match status" value="1"/>
</dbReference>
<evidence type="ECO:0000313" key="6">
    <source>
        <dbReference type="EMBL" id="MBA4692711.1"/>
    </source>
</evidence>